<dbReference type="Proteomes" id="UP000095209">
    <property type="component" value="Unassembled WGS sequence"/>
</dbReference>
<organism evidence="1 2">
    <name type="scientific">Bacillus solimangrovi</name>
    <dbReference type="NCBI Taxonomy" id="1305675"/>
    <lineage>
        <taxon>Bacteria</taxon>
        <taxon>Bacillati</taxon>
        <taxon>Bacillota</taxon>
        <taxon>Bacilli</taxon>
        <taxon>Bacillales</taxon>
        <taxon>Bacillaceae</taxon>
        <taxon>Bacillus</taxon>
    </lineage>
</organism>
<keyword evidence="2" id="KW-1185">Reference proteome</keyword>
<reference evidence="1 2" key="1">
    <citation type="submission" date="2016-08" db="EMBL/GenBank/DDBJ databases">
        <title>Genome of Bacillus solimangrovi GH2-4.</title>
        <authorList>
            <person name="Lim S."/>
            <person name="Kim B.-C."/>
        </authorList>
    </citation>
    <scope>NUCLEOTIDE SEQUENCE [LARGE SCALE GENOMIC DNA]</scope>
    <source>
        <strain evidence="1 2">GH2-4</strain>
    </source>
</reference>
<protein>
    <recommendedName>
        <fullName evidence="3">NERD domain-containing protein</fullName>
    </recommendedName>
</protein>
<evidence type="ECO:0000313" key="1">
    <source>
        <dbReference type="EMBL" id="OEH91771.1"/>
    </source>
</evidence>
<name>A0A1E5LCI4_9BACI</name>
<dbReference type="AlphaFoldDB" id="A0A1E5LCI4"/>
<gene>
    <name evidence="1" type="ORF">BFG57_03250</name>
</gene>
<dbReference type="EMBL" id="MJEH01000044">
    <property type="protein sequence ID" value="OEH91771.1"/>
    <property type="molecule type" value="Genomic_DNA"/>
</dbReference>
<sequence>MAQLIKLQDFISRYETDIYRYPSQYIRLKKHRWEGIKKQWYNGTLSKVNFSDMPNEFSEYKPNFEEDWLNDNRKSFFSSMKNWFARNKNKDENYYYENEIYSVESQHQAIERHKSLDEVKQDFLDELLRFQIMWASSTIRDKSYVNHSLYYDTSLRYFLQQFPDNFLILYQPIFQIKSAPVELDIVMLTPISTICITLLESQTKEGEVFQVDKGRYWIEGYGEESKKRINPMLTLNRMYKVINGIYEHEHIDMPVKRIVLSRNGYIEQAHAPADTQIIDRRTYKDWHDSMKRMPSPLKHNQLKAAQSLLNYCQSTYVRRSEWEESDDLNQGESNEHLL</sequence>
<comment type="caution">
    <text evidence="1">The sequence shown here is derived from an EMBL/GenBank/DDBJ whole genome shotgun (WGS) entry which is preliminary data.</text>
</comment>
<dbReference type="OrthoDB" id="2433183at2"/>
<accession>A0A1E5LCI4</accession>
<dbReference type="STRING" id="1305675.BFG57_03250"/>
<evidence type="ECO:0008006" key="3">
    <source>
        <dbReference type="Google" id="ProtNLM"/>
    </source>
</evidence>
<dbReference type="RefSeq" id="WP_069718056.1">
    <property type="nucleotide sequence ID" value="NZ_MJEH01000044.1"/>
</dbReference>
<evidence type="ECO:0000313" key="2">
    <source>
        <dbReference type="Proteomes" id="UP000095209"/>
    </source>
</evidence>
<proteinExistence type="predicted"/>